<reference evidence="2" key="1">
    <citation type="journal article" date="2019" name="Int. J. Syst. Evol. Microbiol.">
        <title>The Global Catalogue of Microorganisms (GCM) 10K type strain sequencing project: providing services to taxonomists for standard genome sequencing and annotation.</title>
        <authorList>
            <consortium name="The Broad Institute Genomics Platform"/>
            <consortium name="The Broad Institute Genome Sequencing Center for Infectious Disease"/>
            <person name="Wu L."/>
            <person name="Ma J."/>
        </authorList>
    </citation>
    <scope>NUCLEOTIDE SEQUENCE [LARGE SCALE GENOMIC DNA]</scope>
    <source>
        <strain evidence="2">JCM 18459</strain>
    </source>
</reference>
<comment type="caution">
    <text evidence="1">The sequence shown here is derived from an EMBL/GenBank/DDBJ whole genome shotgun (WGS) entry which is preliminary data.</text>
</comment>
<evidence type="ECO:0000313" key="2">
    <source>
        <dbReference type="Proteomes" id="UP001500221"/>
    </source>
</evidence>
<organism evidence="1 2">
    <name type="scientific">Nocardioides marinquilinus</name>
    <dbReference type="NCBI Taxonomy" id="1210400"/>
    <lineage>
        <taxon>Bacteria</taxon>
        <taxon>Bacillati</taxon>
        <taxon>Actinomycetota</taxon>
        <taxon>Actinomycetes</taxon>
        <taxon>Propionibacteriales</taxon>
        <taxon>Nocardioidaceae</taxon>
        <taxon>Nocardioides</taxon>
    </lineage>
</organism>
<evidence type="ECO:0000313" key="1">
    <source>
        <dbReference type="EMBL" id="GAA5143284.1"/>
    </source>
</evidence>
<keyword evidence="2" id="KW-1185">Reference proteome</keyword>
<dbReference type="Proteomes" id="UP001500221">
    <property type="component" value="Unassembled WGS sequence"/>
</dbReference>
<accession>A0ABP9PA37</accession>
<dbReference type="EMBL" id="BAABKG010000001">
    <property type="protein sequence ID" value="GAA5143284.1"/>
    <property type="molecule type" value="Genomic_DNA"/>
</dbReference>
<gene>
    <name evidence="1" type="ORF">GCM10023340_08340</name>
</gene>
<name>A0ABP9PA37_9ACTN</name>
<dbReference type="RefSeq" id="WP_345454825.1">
    <property type="nucleotide sequence ID" value="NZ_BAABKG010000001.1"/>
</dbReference>
<sequence length="278" mass="31088">MTTTADVVDPLLFVQTTIHRDLEQQRIANAHRLAVLTRTTPDEDGVMRGFALDERHPDVVRLAALVDALAALEHDAELSIKRALRRSPLHPWIKAQPGLGEKQTARLLGAIGDPYWHAAEDRPRTISELWAYCGLHTVLVGHGGSDALRRTAGEDQTPEDHTRPGTRCVLVPGERHRDPDPAVLEVRVAARRTKGQRANWSTDAKTRAYLCATSCIKQHASPYRATYLGRRHHTAVAHADWTAGHSHADGIRITSKAILRDLWREARRLHHLNERDDG</sequence>
<proteinExistence type="predicted"/>
<protein>
    <submittedName>
        <fullName evidence="1">Uncharacterized protein</fullName>
    </submittedName>
</protein>